<comment type="caution">
    <text evidence="2">The sequence shown here is derived from an EMBL/GenBank/DDBJ whole genome shotgun (WGS) entry which is preliminary data.</text>
</comment>
<dbReference type="EMBL" id="JARQZJ010000031">
    <property type="protein sequence ID" value="KAK9874185.1"/>
    <property type="molecule type" value="Genomic_DNA"/>
</dbReference>
<gene>
    <name evidence="2" type="ORF">WA026_002538</name>
</gene>
<feature type="region of interest" description="Disordered" evidence="1">
    <location>
        <begin position="48"/>
        <end position="76"/>
    </location>
</feature>
<accession>A0AAW1TZZ4</accession>
<evidence type="ECO:0000313" key="2">
    <source>
        <dbReference type="EMBL" id="KAK9874185.1"/>
    </source>
</evidence>
<keyword evidence="3" id="KW-1185">Reference proteome</keyword>
<protein>
    <recommendedName>
        <fullName evidence="4">Gag protein</fullName>
    </recommendedName>
</protein>
<organism evidence="2 3">
    <name type="scientific">Henosepilachna vigintioctopunctata</name>
    <dbReference type="NCBI Taxonomy" id="420089"/>
    <lineage>
        <taxon>Eukaryota</taxon>
        <taxon>Metazoa</taxon>
        <taxon>Ecdysozoa</taxon>
        <taxon>Arthropoda</taxon>
        <taxon>Hexapoda</taxon>
        <taxon>Insecta</taxon>
        <taxon>Pterygota</taxon>
        <taxon>Neoptera</taxon>
        <taxon>Endopterygota</taxon>
        <taxon>Coleoptera</taxon>
        <taxon>Polyphaga</taxon>
        <taxon>Cucujiformia</taxon>
        <taxon>Coccinelloidea</taxon>
        <taxon>Coccinellidae</taxon>
        <taxon>Epilachninae</taxon>
        <taxon>Epilachnini</taxon>
        <taxon>Henosepilachna</taxon>
    </lineage>
</organism>
<reference evidence="2 3" key="1">
    <citation type="submission" date="2023-03" db="EMBL/GenBank/DDBJ databases">
        <title>Genome insight into feeding habits of ladybird beetles.</title>
        <authorList>
            <person name="Li H.-S."/>
            <person name="Huang Y.-H."/>
            <person name="Pang H."/>
        </authorList>
    </citation>
    <scope>NUCLEOTIDE SEQUENCE [LARGE SCALE GENOMIC DNA]</scope>
    <source>
        <strain evidence="2">SYSU_2023b</strain>
        <tissue evidence="2">Whole body</tissue>
    </source>
</reference>
<dbReference type="Proteomes" id="UP001431783">
    <property type="component" value="Unassembled WGS sequence"/>
</dbReference>
<sequence>MCVKCGRQHDSKTCTKPKSTSATCALCEGSHLPNYKDCQVYKQLFQNKNQTTQRRNRQQNIPEPTTGIKRLQNHATRTPELSYAEATRNHQRQQELPTQDPTTLETMMVTFLSDLKSMMTQLINQNQIILNLLTIMTNKLK</sequence>
<evidence type="ECO:0000256" key="1">
    <source>
        <dbReference type="SAM" id="MobiDB-lite"/>
    </source>
</evidence>
<dbReference type="AlphaFoldDB" id="A0AAW1TZZ4"/>
<evidence type="ECO:0008006" key="4">
    <source>
        <dbReference type="Google" id="ProtNLM"/>
    </source>
</evidence>
<evidence type="ECO:0000313" key="3">
    <source>
        <dbReference type="Proteomes" id="UP001431783"/>
    </source>
</evidence>
<proteinExistence type="predicted"/>
<name>A0AAW1TZZ4_9CUCU</name>